<sequence>MQRFDDKVALVTGAASGIGRATAIRLASEGAAVFLADINPAGLAETVAALPADGRSRSFQLNVSDSADCNNAVAACVEAFGKLDILCNIAGVAICDNLSNITDEQWHRAVGINLDGVFFMCRAAMPHLLESGGNIVNMSSSAGLVGQAYNSAYCATKAGVLMFSKSLALEYARQGVRVNAVCPGFVKTPLSANFAMPQQVDTDLMARLMPLSEGAEPEEIAASVAYLASEEARFINGIGLPIDGAQTAG</sequence>
<dbReference type="PRINTS" id="PR00081">
    <property type="entry name" value="GDHRDH"/>
</dbReference>
<comment type="caution">
    <text evidence="3">The sequence shown here is derived from an EMBL/GenBank/DDBJ whole genome shotgun (WGS) entry which is preliminary data.</text>
</comment>
<gene>
    <name evidence="3" type="ORF">E2F43_04495</name>
</gene>
<proteinExistence type="inferred from homology"/>
<keyword evidence="4" id="KW-1185">Reference proteome</keyword>
<evidence type="ECO:0000313" key="4">
    <source>
        <dbReference type="Proteomes" id="UP000295554"/>
    </source>
</evidence>
<dbReference type="InterPro" id="IPR002347">
    <property type="entry name" value="SDR_fam"/>
</dbReference>
<dbReference type="InterPro" id="IPR020904">
    <property type="entry name" value="Sc_DH/Rdtase_CS"/>
</dbReference>
<keyword evidence="2" id="KW-0560">Oxidoreductase</keyword>
<dbReference type="PANTHER" id="PTHR24321:SF8">
    <property type="entry name" value="ESTRADIOL 17-BETA-DEHYDROGENASE 8-RELATED"/>
    <property type="match status" value="1"/>
</dbReference>
<dbReference type="GO" id="GO:0016491">
    <property type="term" value="F:oxidoreductase activity"/>
    <property type="evidence" value="ECO:0007669"/>
    <property type="project" value="UniProtKB-KW"/>
</dbReference>
<dbReference type="EMBL" id="SMSE01000001">
    <property type="protein sequence ID" value="TDG15496.1"/>
    <property type="molecule type" value="Genomic_DNA"/>
</dbReference>
<reference evidence="3 4" key="1">
    <citation type="submission" date="2019-03" db="EMBL/GenBank/DDBJ databases">
        <title>Seongchinamella monodicae gen. nov., sp. nov., a novel member of the Gammaproteobacteria isolated from a tidal mudflat of beach.</title>
        <authorList>
            <person name="Yang H.G."/>
            <person name="Kang J.W."/>
            <person name="Lee S.D."/>
        </authorList>
    </citation>
    <scope>NUCLEOTIDE SEQUENCE [LARGE SCALE GENOMIC DNA]</scope>
    <source>
        <strain evidence="3 4">GH4-78</strain>
    </source>
</reference>
<dbReference type="CDD" id="cd05233">
    <property type="entry name" value="SDR_c"/>
    <property type="match status" value="1"/>
</dbReference>
<dbReference type="FunFam" id="3.40.50.720:FF:000084">
    <property type="entry name" value="Short-chain dehydrogenase reductase"/>
    <property type="match status" value="1"/>
</dbReference>
<dbReference type="PROSITE" id="PS00061">
    <property type="entry name" value="ADH_SHORT"/>
    <property type="match status" value="1"/>
</dbReference>
<dbReference type="Proteomes" id="UP000295554">
    <property type="component" value="Unassembled WGS sequence"/>
</dbReference>
<dbReference type="PRINTS" id="PR00080">
    <property type="entry name" value="SDRFAMILY"/>
</dbReference>
<evidence type="ECO:0000313" key="3">
    <source>
        <dbReference type="EMBL" id="TDG15496.1"/>
    </source>
</evidence>
<dbReference type="NCBIfam" id="NF005559">
    <property type="entry name" value="PRK07231.1"/>
    <property type="match status" value="1"/>
</dbReference>
<dbReference type="Gene3D" id="3.40.50.720">
    <property type="entry name" value="NAD(P)-binding Rossmann-like Domain"/>
    <property type="match status" value="1"/>
</dbReference>
<protein>
    <submittedName>
        <fullName evidence="3">SDR family oxidoreductase</fullName>
    </submittedName>
</protein>
<comment type="similarity">
    <text evidence="1">Belongs to the short-chain dehydrogenases/reductases (SDR) family.</text>
</comment>
<evidence type="ECO:0000256" key="1">
    <source>
        <dbReference type="ARBA" id="ARBA00006484"/>
    </source>
</evidence>
<evidence type="ECO:0000256" key="2">
    <source>
        <dbReference type="ARBA" id="ARBA00023002"/>
    </source>
</evidence>
<name>A0A4R5LVL4_9GAMM</name>
<dbReference type="RefSeq" id="WP_133210005.1">
    <property type="nucleotide sequence ID" value="NZ_SMSE01000001.1"/>
</dbReference>
<dbReference type="Pfam" id="PF13561">
    <property type="entry name" value="adh_short_C2"/>
    <property type="match status" value="1"/>
</dbReference>
<dbReference type="AlphaFoldDB" id="A0A4R5LVL4"/>
<dbReference type="SUPFAM" id="SSF51735">
    <property type="entry name" value="NAD(P)-binding Rossmann-fold domains"/>
    <property type="match status" value="1"/>
</dbReference>
<dbReference type="PANTHER" id="PTHR24321">
    <property type="entry name" value="DEHYDROGENASES, SHORT CHAIN"/>
    <property type="match status" value="1"/>
</dbReference>
<dbReference type="OrthoDB" id="5725272at2"/>
<accession>A0A4R5LVL4</accession>
<organism evidence="3 4">
    <name type="scientific">Seongchinamella unica</name>
    <dbReference type="NCBI Taxonomy" id="2547392"/>
    <lineage>
        <taxon>Bacteria</taxon>
        <taxon>Pseudomonadati</taxon>
        <taxon>Pseudomonadota</taxon>
        <taxon>Gammaproteobacteria</taxon>
        <taxon>Cellvibrionales</taxon>
        <taxon>Halieaceae</taxon>
        <taxon>Seongchinamella</taxon>
    </lineage>
</organism>
<dbReference type="InterPro" id="IPR036291">
    <property type="entry name" value="NAD(P)-bd_dom_sf"/>
</dbReference>